<name>A0A948T317_9FIRM</name>
<keyword evidence="2" id="KW-0812">Transmembrane</keyword>
<comment type="caution">
    <text evidence="4">The sequence shown here is derived from an EMBL/GenBank/DDBJ whole genome shotgun (WGS) entry which is preliminary data.</text>
</comment>
<feature type="region of interest" description="Disordered" evidence="1">
    <location>
        <begin position="152"/>
        <end position="172"/>
    </location>
</feature>
<organism evidence="4 5">
    <name type="scientific">Candidatus Allofournierella pullistercoris</name>
    <dbReference type="NCBI Taxonomy" id="2838597"/>
    <lineage>
        <taxon>Bacteria</taxon>
        <taxon>Bacillati</taxon>
        <taxon>Bacillota</taxon>
        <taxon>Clostridia</taxon>
        <taxon>Eubacteriales</taxon>
        <taxon>Oscillospiraceae</taxon>
        <taxon>Allofournierella</taxon>
    </lineage>
</organism>
<keyword evidence="2" id="KW-1133">Transmembrane helix</keyword>
<dbReference type="Proteomes" id="UP000713596">
    <property type="component" value="Unassembled WGS sequence"/>
</dbReference>
<proteinExistence type="predicted"/>
<keyword evidence="3" id="KW-0732">Signal</keyword>
<dbReference type="EMBL" id="JAHLFP010000049">
    <property type="protein sequence ID" value="MBU3806430.1"/>
    <property type="molecule type" value="Genomic_DNA"/>
</dbReference>
<feature type="chain" id="PRO_5037676493" evidence="3">
    <location>
        <begin position="24"/>
        <end position="206"/>
    </location>
</feature>
<accession>A0A948T317</accession>
<evidence type="ECO:0000256" key="2">
    <source>
        <dbReference type="SAM" id="Phobius"/>
    </source>
</evidence>
<dbReference type="AlphaFoldDB" id="A0A948T317"/>
<keyword evidence="2" id="KW-0472">Membrane</keyword>
<evidence type="ECO:0000313" key="4">
    <source>
        <dbReference type="EMBL" id="MBU3806430.1"/>
    </source>
</evidence>
<reference evidence="4" key="2">
    <citation type="submission" date="2021-04" db="EMBL/GenBank/DDBJ databases">
        <authorList>
            <person name="Gilroy R."/>
        </authorList>
    </citation>
    <scope>NUCLEOTIDE SEQUENCE</scope>
    <source>
        <strain evidence="4">B5_2728</strain>
    </source>
</reference>
<evidence type="ECO:0000256" key="1">
    <source>
        <dbReference type="SAM" id="MobiDB-lite"/>
    </source>
</evidence>
<evidence type="ECO:0000313" key="5">
    <source>
        <dbReference type="Proteomes" id="UP000713596"/>
    </source>
</evidence>
<feature type="transmembrane region" description="Helical" evidence="2">
    <location>
        <begin position="179"/>
        <end position="200"/>
    </location>
</feature>
<gene>
    <name evidence="4" type="ORF">H9882_06005</name>
</gene>
<sequence length="206" mass="20214">MKKLVSTVAALALAGAMATSAFAAPSGYTADQLHRLADKHAGLASTYGVDINGVHSAIDALADPAAVDVPAIKAAINEARAVVDDKTSSAADVTKALTTAGEKIEAATGAQNTVELKLDMVDVNEEGKVTVKGTVTVAGAPAFEAETVVEAEDAPAENGTTGGTSTGTSNSGVIKPTGLNTAGVAVAGLAVASVMGVAAVKARKGE</sequence>
<evidence type="ECO:0000256" key="3">
    <source>
        <dbReference type="SAM" id="SignalP"/>
    </source>
</evidence>
<protein>
    <submittedName>
        <fullName evidence="4">Uncharacterized protein</fullName>
    </submittedName>
</protein>
<reference evidence="4" key="1">
    <citation type="journal article" date="2021" name="PeerJ">
        <title>Extensive microbial diversity within the chicken gut microbiome revealed by metagenomics and culture.</title>
        <authorList>
            <person name="Gilroy R."/>
            <person name="Ravi A."/>
            <person name="Getino M."/>
            <person name="Pursley I."/>
            <person name="Horton D.L."/>
            <person name="Alikhan N.F."/>
            <person name="Baker D."/>
            <person name="Gharbi K."/>
            <person name="Hall N."/>
            <person name="Watson M."/>
            <person name="Adriaenssens E.M."/>
            <person name="Foster-Nyarko E."/>
            <person name="Jarju S."/>
            <person name="Secka A."/>
            <person name="Antonio M."/>
            <person name="Oren A."/>
            <person name="Chaudhuri R.R."/>
            <person name="La Ragione R."/>
            <person name="Hildebrand F."/>
            <person name="Pallen M.J."/>
        </authorList>
    </citation>
    <scope>NUCLEOTIDE SEQUENCE</scope>
    <source>
        <strain evidence="4">B5_2728</strain>
    </source>
</reference>
<feature type="signal peptide" evidence="3">
    <location>
        <begin position="1"/>
        <end position="23"/>
    </location>
</feature>